<organism evidence="2 3">
    <name type="scientific">Cimex lectularius</name>
    <name type="common">Bed bug</name>
    <name type="synonym">Acanthia lectularia</name>
    <dbReference type="NCBI Taxonomy" id="79782"/>
    <lineage>
        <taxon>Eukaryota</taxon>
        <taxon>Metazoa</taxon>
        <taxon>Ecdysozoa</taxon>
        <taxon>Arthropoda</taxon>
        <taxon>Hexapoda</taxon>
        <taxon>Insecta</taxon>
        <taxon>Pterygota</taxon>
        <taxon>Neoptera</taxon>
        <taxon>Paraneoptera</taxon>
        <taxon>Hemiptera</taxon>
        <taxon>Heteroptera</taxon>
        <taxon>Panheteroptera</taxon>
        <taxon>Cimicomorpha</taxon>
        <taxon>Cimicidae</taxon>
        <taxon>Cimex</taxon>
    </lineage>
</organism>
<dbReference type="RefSeq" id="XP_024083269.1">
    <property type="nucleotide sequence ID" value="XM_024227501.1"/>
</dbReference>
<reference evidence="2" key="1">
    <citation type="submission" date="2022-01" db="UniProtKB">
        <authorList>
            <consortium name="EnsemblMetazoa"/>
        </authorList>
    </citation>
    <scope>IDENTIFICATION</scope>
</reference>
<dbReference type="AlphaFoldDB" id="A0A8I6SIR1"/>
<proteinExistence type="predicted"/>
<evidence type="ECO:0000313" key="2">
    <source>
        <dbReference type="EnsemblMetazoa" id="XP_024083269.1"/>
    </source>
</evidence>
<feature type="coiled-coil region" evidence="1">
    <location>
        <begin position="57"/>
        <end position="84"/>
    </location>
</feature>
<accession>A0A8I6SIR1</accession>
<evidence type="ECO:0000256" key="1">
    <source>
        <dbReference type="SAM" id="Coils"/>
    </source>
</evidence>
<dbReference type="GeneID" id="112127107"/>
<protein>
    <submittedName>
        <fullName evidence="2">Uncharacterized protein</fullName>
    </submittedName>
</protein>
<name>A0A8I6SIR1_CIMLE</name>
<dbReference type="Proteomes" id="UP000494040">
    <property type="component" value="Unassembled WGS sequence"/>
</dbReference>
<keyword evidence="1" id="KW-0175">Coiled coil</keyword>
<dbReference type="EnsemblMetazoa" id="XM_024227501.1">
    <property type="protein sequence ID" value="XP_024083269.1"/>
    <property type="gene ID" value="LOC112127107"/>
</dbReference>
<evidence type="ECO:0000313" key="3">
    <source>
        <dbReference type="Proteomes" id="UP000494040"/>
    </source>
</evidence>
<sequence length="139" mass="16212">MRWCARRKEAVRERKNQCEKGTVQEQEKRCVRMRVCGAKEPVREQWKWCAGGKEPVRERHGARAREAMRENEGLRSERTSARAMEVVCGRERTSARVKPVRERHGARAREAVCESERTSARVREAVCENEMMCVVKEPV</sequence>
<keyword evidence="3" id="KW-1185">Reference proteome</keyword>